<dbReference type="GO" id="GO:0019843">
    <property type="term" value="F:rRNA binding"/>
    <property type="evidence" value="ECO:0007669"/>
    <property type="project" value="InterPro"/>
</dbReference>
<reference evidence="4" key="4">
    <citation type="journal article" date="2023" name="Microbiol. Resour. Announc.">
        <title>Complete Genome Sequence of Vulcanisaeta souniana Strain IC-059, a Hyperthermophilic Archaeon Isolated from Hot Spring Water in Japan.</title>
        <authorList>
            <person name="Kato S."/>
            <person name="Itoh T."/>
            <person name="Wu L."/>
            <person name="Ma J."/>
            <person name="Ohkuma M."/>
        </authorList>
    </citation>
    <scope>NUCLEOTIDE SEQUENCE</scope>
    <source>
        <strain evidence="4">JCM 11219</strain>
    </source>
</reference>
<evidence type="ECO:0000313" key="4">
    <source>
        <dbReference type="EMBL" id="BDR92002.1"/>
    </source>
</evidence>
<dbReference type="HAMAP" id="MF_00699">
    <property type="entry name" value="BriX"/>
    <property type="match status" value="1"/>
</dbReference>
<accession>A0A830EED2</accession>
<evidence type="ECO:0000256" key="2">
    <source>
        <dbReference type="HAMAP-Rule" id="MF_00699"/>
    </source>
</evidence>
<organism evidence="5 6">
    <name type="scientific">Vulcanisaeta souniana JCM 11219</name>
    <dbReference type="NCBI Taxonomy" id="1293586"/>
    <lineage>
        <taxon>Archaea</taxon>
        <taxon>Thermoproteota</taxon>
        <taxon>Thermoprotei</taxon>
        <taxon>Thermoproteales</taxon>
        <taxon>Thermoproteaceae</taxon>
        <taxon>Vulcanisaeta</taxon>
    </lineage>
</organism>
<reference evidence="5" key="1">
    <citation type="journal article" date="2014" name="Int. J. Syst. Evol. Microbiol.">
        <title>Complete genome sequence of Corynebacterium casei LMG S-19264T (=DSM 44701T), isolated from a smear-ripened cheese.</title>
        <authorList>
            <consortium name="US DOE Joint Genome Institute (JGI-PGF)"/>
            <person name="Walter F."/>
            <person name="Albersmeier A."/>
            <person name="Kalinowski J."/>
            <person name="Ruckert C."/>
        </authorList>
    </citation>
    <scope>NUCLEOTIDE SEQUENCE</scope>
    <source>
        <strain evidence="5">JCM 11219</strain>
    </source>
</reference>
<dbReference type="GO" id="GO:0006364">
    <property type="term" value="P:rRNA processing"/>
    <property type="evidence" value="ECO:0007669"/>
    <property type="project" value="InterPro"/>
</dbReference>
<dbReference type="EMBL" id="AP026830">
    <property type="protein sequence ID" value="BDR92002.1"/>
    <property type="molecule type" value="Genomic_DNA"/>
</dbReference>
<evidence type="ECO:0000313" key="6">
    <source>
        <dbReference type="Proteomes" id="UP000657075"/>
    </source>
</evidence>
<dbReference type="InterPro" id="IPR007109">
    <property type="entry name" value="Brix"/>
</dbReference>
<name>A0A830EED2_9CREN</name>
<dbReference type="SUPFAM" id="SSF52954">
    <property type="entry name" value="Class II aaRS ABD-related"/>
    <property type="match status" value="1"/>
</dbReference>
<dbReference type="Gene3D" id="3.40.50.10480">
    <property type="entry name" value="Probable brix-domain ribosomal biogenesis protein"/>
    <property type="match status" value="1"/>
</dbReference>
<dbReference type="PROSITE" id="PS50833">
    <property type="entry name" value="BRIX"/>
    <property type="match status" value="1"/>
</dbReference>
<protein>
    <recommendedName>
        <fullName evidence="2">Probable Brix domain-containing ribosomal biogenesis protein</fullName>
    </recommendedName>
</protein>
<proteinExistence type="inferred from homology"/>
<reference evidence="5" key="2">
    <citation type="submission" date="2020-09" db="EMBL/GenBank/DDBJ databases">
        <authorList>
            <person name="Sun Q."/>
            <person name="Ohkuma M."/>
        </authorList>
    </citation>
    <scope>NUCLEOTIDE SEQUENCE</scope>
    <source>
        <strain evidence="5">JCM 11219</strain>
    </source>
</reference>
<dbReference type="InterPro" id="IPR023548">
    <property type="entry name" value="Brix_dom_Rbsml_bgen_prot"/>
</dbReference>
<feature type="domain" description="Brix" evidence="3">
    <location>
        <begin position="2"/>
        <end position="191"/>
    </location>
</feature>
<evidence type="ECO:0000259" key="3">
    <source>
        <dbReference type="PROSITE" id="PS50833"/>
    </source>
</evidence>
<dbReference type="RefSeq" id="WP_229709660.1">
    <property type="nucleotide sequence ID" value="NZ_AP026830.1"/>
</dbReference>
<sequence>MGIVVLTSSRNAGTRMRQFLNELEVVIPNAVKVNRGRLSIVEVAGRAFSLGADKILYIGSRGGNPGFIRFLRIRNGLIEVMPYFIKILGVKLLVDMPVGVKSVRKAQSGIIVSLGEYMEIADILSEQLELPSIRVNDFESVRGMYDAIFLVRGLINGYEIQVLNGRDLGPYGPFVSVGDVAYTKPRVIKLE</sequence>
<reference evidence="7" key="3">
    <citation type="submission" date="2022-09" db="EMBL/GenBank/DDBJ databases">
        <title>Complete genome sequence of Vulcanisaeta souniana.</title>
        <authorList>
            <person name="Kato S."/>
            <person name="Itoh T."/>
            <person name="Ohkuma M."/>
        </authorList>
    </citation>
    <scope>NUCLEOTIDE SEQUENCE [LARGE SCALE GENOMIC DNA]</scope>
    <source>
        <strain evidence="7">JCM 11219</strain>
    </source>
</reference>
<comment type="function">
    <text evidence="2">Probably involved in the biogenesis of the ribosome.</text>
</comment>
<evidence type="ECO:0000313" key="7">
    <source>
        <dbReference type="Proteomes" id="UP001060771"/>
    </source>
</evidence>
<dbReference type="Proteomes" id="UP001060771">
    <property type="component" value="Chromosome"/>
</dbReference>
<dbReference type="GeneID" id="76206642"/>
<keyword evidence="1 2" id="KW-0690">Ribosome biogenesis</keyword>
<gene>
    <name evidence="5" type="ORF">GCM10007112_02090</name>
    <name evidence="4" type="ORF">Vsou_10950</name>
</gene>
<dbReference type="Proteomes" id="UP000657075">
    <property type="component" value="Unassembled WGS sequence"/>
</dbReference>
<dbReference type="AlphaFoldDB" id="A0A830EED2"/>
<dbReference type="EMBL" id="BMNM01000001">
    <property type="protein sequence ID" value="GGI68668.1"/>
    <property type="molecule type" value="Genomic_DNA"/>
</dbReference>
<evidence type="ECO:0000256" key="1">
    <source>
        <dbReference type="ARBA" id="ARBA00022517"/>
    </source>
</evidence>
<evidence type="ECO:0000313" key="5">
    <source>
        <dbReference type="EMBL" id="GGI68668.1"/>
    </source>
</evidence>
<keyword evidence="7" id="KW-1185">Reference proteome</keyword>